<organism evidence="3 4">
    <name type="scientific">Prorocentrum cordatum</name>
    <dbReference type="NCBI Taxonomy" id="2364126"/>
    <lineage>
        <taxon>Eukaryota</taxon>
        <taxon>Sar</taxon>
        <taxon>Alveolata</taxon>
        <taxon>Dinophyceae</taxon>
        <taxon>Prorocentrales</taxon>
        <taxon>Prorocentraceae</taxon>
        <taxon>Prorocentrum</taxon>
    </lineage>
</organism>
<feature type="domain" description="USP" evidence="2">
    <location>
        <begin position="1"/>
        <end position="123"/>
    </location>
</feature>
<feature type="non-terminal residue" evidence="3">
    <location>
        <position position="1"/>
    </location>
</feature>
<keyword evidence="4" id="KW-1185">Reference proteome</keyword>
<dbReference type="InterPro" id="IPR028889">
    <property type="entry name" value="USP"/>
</dbReference>
<reference evidence="3" key="1">
    <citation type="submission" date="2023-10" db="EMBL/GenBank/DDBJ databases">
        <authorList>
            <person name="Chen Y."/>
            <person name="Shah S."/>
            <person name="Dougan E. K."/>
            <person name="Thang M."/>
            <person name="Chan C."/>
        </authorList>
    </citation>
    <scope>NUCLEOTIDE SEQUENCE [LARGE SCALE GENOMIC DNA]</scope>
</reference>
<protein>
    <recommendedName>
        <fullName evidence="2">USP domain-containing protein</fullName>
    </recommendedName>
</protein>
<feature type="compositionally biased region" description="Basic and acidic residues" evidence="1">
    <location>
        <begin position="1029"/>
        <end position="1051"/>
    </location>
</feature>
<dbReference type="Proteomes" id="UP001189429">
    <property type="component" value="Unassembled WGS sequence"/>
</dbReference>
<evidence type="ECO:0000313" key="4">
    <source>
        <dbReference type="Proteomes" id="UP001189429"/>
    </source>
</evidence>
<feature type="compositionally biased region" description="Basic and acidic residues" evidence="1">
    <location>
        <begin position="1066"/>
        <end position="1080"/>
    </location>
</feature>
<dbReference type="Gene3D" id="3.90.70.10">
    <property type="entry name" value="Cysteine proteinases"/>
    <property type="match status" value="1"/>
</dbReference>
<feature type="non-terminal residue" evidence="3">
    <location>
        <position position="1080"/>
    </location>
</feature>
<proteinExistence type="predicted"/>
<dbReference type="InterPro" id="IPR038765">
    <property type="entry name" value="Papain-like_cys_pep_sf"/>
</dbReference>
<gene>
    <name evidence="3" type="ORF">PCOR1329_LOCUS41180</name>
</gene>
<feature type="region of interest" description="Disordered" evidence="1">
    <location>
        <begin position="1028"/>
        <end position="1080"/>
    </location>
</feature>
<accession>A0ABN9TQV8</accession>
<dbReference type="PROSITE" id="PS50235">
    <property type="entry name" value="USP_3"/>
    <property type="match status" value="1"/>
</dbReference>
<comment type="caution">
    <text evidence="3">The sequence shown here is derived from an EMBL/GenBank/DDBJ whole genome shotgun (WGS) entry which is preliminary data.</text>
</comment>
<feature type="region of interest" description="Disordered" evidence="1">
    <location>
        <begin position="550"/>
        <end position="571"/>
    </location>
</feature>
<dbReference type="CDD" id="cd02257">
    <property type="entry name" value="Peptidase_C19"/>
    <property type="match status" value="1"/>
</dbReference>
<evidence type="ECO:0000313" key="3">
    <source>
        <dbReference type="EMBL" id="CAK0848165.1"/>
    </source>
</evidence>
<evidence type="ECO:0000256" key="1">
    <source>
        <dbReference type="SAM" id="MobiDB-lite"/>
    </source>
</evidence>
<name>A0ABN9TQV8_9DINO</name>
<evidence type="ECO:0000259" key="2">
    <source>
        <dbReference type="PROSITE" id="PS50235"/>
    </source>
</evidence>
<dbReference type="EMBL" id="CAUYUJ010014955">
    <property type="protein sequence ID" value="CAK0848165.1"/>
    <property type="molecule type" value="Genomic_DNA"/>
</dbReference>
<dbReference type="SUPFAM" id="SSF54001">
    <property type="entry name" value="Cysteine proteinases"/>
    <property type="match status" value="1"/>
</dbReference>
<sequence length="1080" mass="120655">GGAPYRTAAEALLGYLDTRQTVALRAWACSTPECVARGVAADDPAKMPNVLHWPRVLILHLLRWDNKPIRSARSGHYVAFASRGDRWHVCDDKAVRPATESEGATFVRDRVKGHTYLLFYEKVDSPAVSVAVGLVLDGGVKLLVPKQSIFMAMQGSECFDTFMHDAADRVVAVMNRQLESADDHRRVIVSVVDRALKQRDDYIKWLIGQIQSKGATIEAQKATIGSQTATTASQVATIANIREGQAAYFWSCSDRSPKPCRCSRTANALAKRMCVKTFDQRGEWVNVSETLAVKGFKAGVTVYNSQEGDESVHEIKAIDGQNVKMQTGDVERTIDAEDFMRNKFAIYDIKKEVIDQFDKFSPLNCMDYHWGTEEARIKIALDEVDSQHSACLKHITAIHSPIEYTAVSVKKEFKKDAIGLVPLTTTISLKKATDEINIGNACLRKYTDPAKHTDYNVALMAAGGLKLKREEGGTGIGGLKRVPDQYGVPFWLVGACTAKEKPNLAVTFVTATSGIKVPILKNTVELKSGDRLRMSEDTAKALARKVALSDATPAKPAKEKAKTQRAAHSPHCRGITQGVASRQSAISSQRTIAVLAQSLGYHVAHAAPHVYMSAYVSMRAVIEGGGLKEPWMPRTIVHSGGIAFIEVSLVDRRLFQFVDIQNPTNRNAPFAQNHFFKELKALRNAASDIAIWEYMKSRDPLLSDQSDQDKLIKAYKKNIDESAMPAYVTVQLPEVEFNGGGVALKCEPIAEAASDMPNFGGYWQKQLHKLQDMCRQYVTDEKYLAGNAHLRLNDARDPLPESYSRGLPNLYFTMAPAEWKALLHEGLLGWGQRADNLSEGQAALTLHLHHILGTLIRDVILRKGAPTDEEGNFRDAYFEKRHACGIDEVFDYCLRFEFQSRGTLHVHVLAWVKYSKTNMDEMSGRSNQEGPKSDLLKWFEELSRSSVDVQCGDGHNTVLQYVAGYVSKASDALTFKYGDYTERDSPWRMTYRLLCKRASLLPEMALEFSDCNPIDNSYRHDFVYAPLPRHREDDEGPRTTEPEPRRGESSKRRAAKNSSTKLYEAYLKRPDPTPFDEWRQ</sequence>